<feature type="transmembrane region" description="Helical" evidence="5">
    <location>
        <begin position="228"/>
        <end position="249"/>
    </location>
</feature>
<feature type="transmembrane region" description="Helical" evidence="5">
    <location>
        <begin position="316"/>
        <end position="336"/>
    </location>
</feature>
<comment type="caution">
    <text evidence="7">The sequence shown here is derived from an EMBL/GenBank/DDBJ whole genome shotgun (WGS) entry which is preliminary data.</text>
</comment>
<keyword evidence="3 5" id="KW-1133">Transmembrane helix</keyword>
<evidence type="ECO:0000256" key="5">
    <source>
        <dbReference type="SAM" id="Phobius"/>
    </source>
</evidence>
<reference evidence="7 8" key="1">
    <citation type="submission" date="2020-01" db="EMBL/GenBank/DDBJ databases">
        <title>Spongiivirga citrea KCTC 32990T.</title>
        <authorList>
            <person name="Wang G."/>
        </authorList>
    </citation>
    <scope>NUCLEOTIDE SEQUENCE [LARGE SCALE GENOMIC DNA]</scope>
    <source>
        <strain evidence="7 8">KCTC 32990</strain>
    </source>
</reference>
<keyword evidence="4 5" id="KW-0472">Membrane</keyword>
<feature type="domain" description="O-antigen ligase-related" evidence="6">
    <location>
        <begin position="194"/>
        <end position="329"/>
    </location>
</feature>
<comment type="subcellular location">
    <subcellularLocation>
        <location evidence="1">Membrane</location>
        <topology evidence="1">Multi-pass membrane protein</topology>
    </subcellularLocation>
</comment>
<dbReference type="EMBL" id="JAABOQ010000008">
    <property type="protein sequence ID" value="NER18917.1"/>
    <property type="molecule type" value="Genomic_DNA"/>
</dbReference>
<feature type="transmembrane region" description="Helical" evidence="5">
    <location>
        <begin position="56"/>
        <end position="77"/>
    </location>
</feature>
<organism evidence="7 8">
    <name type="scientific">Spongiivirga citrea</name>
    <dbReference type="NCBI Taxonomy" id="1481457"/>
    <lineage>
        <taxon>Bacteria</taxon>
        <taxon>Pseudomonadati</taxon>
        <taxon>Bacteroidota</taxon>
        <taxon>Flavobacteriia</taxon>
        <taxon>Flavobacteriales</taxon>
        <taxon>Flavobacteriaceae</taxon>
        <taxon>Spongiivirga</taxon>
    </lineage>
</organism>
<dbReference type="Proteomes" id="UP000474296">
    <property type="component" value="Unassembled WGS sequence"/>
</dbReference>
<keyword evidence="8" id="KW-1185">Reference proteome</keyword>
<feature type="transmembrane region" description="Helical" evidence="5">
    <location>
        <begin position="345"/>
        <end position="364"/>
    </location>
</feature>
<feature type="transmembrane region" description="Helical" evidence="5">
    <location>
        <begin position="205"/>
        <end position="221"/>
    </location>
</feature>
<evidence type="ECO:0000256" key="1">
    <source>
        <dbReference type="ARBA" id="ARBA00004141"/>
    </source>
</evidence>
<accession>A0A6M0CTS8</accession>
<feature type="transmembrane region" description="Helical" evidence="5">
    <location>
        <begin position="113"/>
        <end position="137"/>
    </location>
</feature>
<feature type="transmembrane region" description="Helical" evidence="5">
    <location>
        <begin position="181"/>
        <end position="199"/>
    </location>
</feature>
<sequence length="394" mass="46012">MKAKFKKKVSEVTPFMLVASLIAVMFSFFLSSMFLAAALLMSLVIFDYRKFTYKNLFYWGLISTPFLLILFSSFFSYDIATSTKQVVKRVPLLLVPFIVIQCGSLTKIKLVHLLFFFGVGCSFANLYGIINGIIFSFRTGSFFDPNHLFYFYTIQHVYLATFNVFVLFGSLFYYSSFQMKNLKTIIVLVNIINMVSFLLLSSKMALGILVISLILFFYLKFSFRKASFVIFVLILILSSLIFNFFPAFLARFSDFMGGDEPRLVIWKCVWEQISLNSYINFTPIGDFQTKLDYCYYSELYKFSLEGFNTHNLYLEIWLVSGLFGLITYFITQFLVFREAIRSKGYFLKFLMIIIFLFGITESIFERQYGILFYSVFLSLFVFNNVNRSLNMVER</sequence>
<evidence type="ECO:0000256" key="4">
    <source>
        <dbReference type="ARBA" id="ARBA00023136"/>
    </source>
</evidence>
<evidence type="ECO:0000313" key="8">
    <source>
        <dbReference type="Proteomes" id="UP000474296"/>
    </source>
</evidence>
<dbReference type="RefSeq" id="WP_164033604.1">
    <property type="nucleotide sequence ID" value="NZ_JAABOQ010000008.1"/>
</dbReference>
<feature type="transmembrane region" description="Helical" evidence="5">
    <location>
        <begin position="15"/>
        <end position="44"/>
    </location>
</feature>
<dbReference type="GO" id="GO:0016020">
    <property type="term" value="C:membrane"/>
    <property type="evidence" value="ECO:0007669"/>
    <property type="project" value="UniProtKB-SubCell"/>
</dbReference>
<evidence type="ECO:0000259" key="6">
    <source>
        <dbReference type="Pfam" id="PF04932"/>
    </source>
</evidence>
<protein>
    <recommendedName>
        <fullName evidence="6">O-antigen ligase-related domain-containing protein</fullName>
    </recommendedName>
</protein>
<name>A0A6M0CTS8_9FLAO</name>
<proteinExistence type="predicted"/>
<keyword evidence="2 5" id="KW-0812">Transmembrane</keyword>
<feature type="transmembrane region" description="Helical" evidence="5">
    <location>
        <begin position="149"/>
        <end position="174"/>
    </location>
</feature>
<dbReference type="AlphaFoldDB" id="A0A6M0CTS8"/>
<evidence type="ECO:0000313" key="7">
    <source>
        <dbReference type="EMBL" id="NER18917.1"/>
    </source>
</evidence>
<evidence type="ECO:0000256" key="3">
    <source>
        <dbReference type="ARBA" id="ARBA00022989"/>
    </source>
</evidence>
<feature type="transmembrane region" description="Helical" evidence="5">
    <location>
        <begin position="370"/>
        <end position="386"/>
    </location>
</feature>
<evidence type="ECO:0000256" key="2">
    <source>
        <dbReference type="ARBA" id="ARBA00022692"/>
    </source>
</evidence>
<dbReference type="Pfam" id="PF04932">
    <property type="entry name" value="Wzy_C"/>
    <property type="match status" value="1"/>
</dbReference>
<gene>
    <name evidence="7" type="ORF">GWK10_17010</name>
</gene>
<dbReference type="InterPro" id="IPR007016">
    <property type="entry name" value="O-antigen_ligase-rel_domated"/>
</dbReference>